<dbReference type="Gramene" id="PHT62306">
    <property type="protein sequence ID" value="PHT62306"/>
    <property type="gene ID" value="T459_33840"/>
</dbReference>
<organism evidence="2 3">
    <name type="scientific">Capsicum annuum</name>
    <name type="common">Capsicum pepper</name>
    <dbReference type="NCBI Taxonomy" id="4072"/>
    <lineage>
        <taxon>Eukaryota</taxon>
        <taxon>Viridiplantae</taxon>
        <taxon>Streptophyta</taxon>
        <taxon>Embryophyta</taxon>
        <taxon>Tracheophyta</taxon>
        <taxon>Spermatophyta</taxon>
        <taxon>Magnoliopsida</taxon>
        <taxon>eudicotyledons</taxon>
        <taxon>Gunneridae</taxon>
        <taxon>Pentapetalae</taxon>
        <taxon>asterids</taxon>
        <taxon>lamiids</taxon>
        <taxon>Solanales</taxon>
        <taxon>Solanaceae</taxon>
        <taxon>Solanoideae</taxon>
        <taxon>Capsiceae</taxon>
        <taxon>Capsicum</taxon>
    </lineage>
</organism>
<dbReference type="EMBL" id="AYRZ02000086">
    <property type="protein sequence ID" value="PHT62306.1"/>
    <property type="molecule type" value="Genomic_DNA"/>
</dbReference>
<comment type="caution">
    <text evidence="2">The sequence shown here is derived from an EMBL/GenBank/DDBJ whole genome shotgun (WGS) entry which is preliminary data.</text>
</comment>
<feature type="region of interest" description="Disordered" evidence="1">
    <location>
        <begin position="1"/>
        <end position="20"/>
    </location>
</feature>
<dbReference type="Proteomes" id="UP000222542">
    <property type="component" value="Unassembled WGS sequence"/>
</dbReference>
<evidence type="ECO:0000256" key="1">
    <source>
        <dbReference type="SAM" id="MobiDB-lite"/>
    </source>
</evidence>
<evidence type="ECO:0000313" key="2">
    <source>
        <dbReference type="EMBL" id="PHT62306.1"/>
    </source>
</evidence>
<reference evidence="2 3" key="2">
    <citation type="journal article" date="2017" name="Genome Biol.">
        <title>New reference genome sequences of hot pepper reveal the massive evolution of plant disease-resistance genes by retroduplication.</title>
        <authorList>
            <person name="Kim S."/>
            <person name="Park J."/>
            <person name="Yeom S.I."/>
            <person name="Kim Y.M."/>
            <person name="Seo E."/>
            <person name="Kim K.T."/>
            <person name="Kim M.S."/>
            <person name="Lee J.M."/>
            <person name="Cheong K."/>
            <person name="Shin H.S."/>
            <person name="Kim S.B."/>
            <person name="Han K."/>
            <person name="Lee J."/>
            <person name="Park M."/>
            <person name="Lee H.A."/>
            <person name="Lee H.Y."/>
            <person name="Lee Y."/>
            <person name="Oh S."/>
            <person name="Lee J.H."/>
            <person name="Choi E."/>
            <person name="Choi E."/>
            <person name="Lee S.E."/>
            <person name="Jeon J."/>
            <person name="Kim H."/>
            <person name="Choi G."/>
            <person name="Song H."/>
            <person name="Lee J."/>
            <person name="Lee S.C."/>
            <person name="Kwon J.K."/>
            <person name="Lee H.Y."/>
            <person name="Koo N."/>
            <person name="Hong Y."/>
            <person name="Kim R.W."/>
            <person name="Kang W.H."/>
            <person name="Huh J.H."/>
            <person name="Kang B.C."/>
            <person name="Yang T.J."/>
            <person name="Lee Y.H."/>
            <person name="Bennetzen J.L."/>
            <person name="Choi D."/>
        </authorList>
    </citation>
    <scope>NUCLEOTIDE SEQUENCE [LARGE SCALE GENOMIC DNA]</scope>
    <source>
        <strain evidence="3">cv. CM334</strain>
    </source>
</reference>
<protein>
    <submittedName>
        <fullName evidence="2">Uncharacterized protein</fullName>
    </submittedName>
</protein>
<evidence type="ECO:0000313" key="3">
    <source>
        <dbReference type="Proteomes" id="UP000222542"/>
    </source>
</evidence>
<feature type="compositionally biased region" description="Low complexity" evidence="1">
    <location>
        <begin position="7"/>
        <end position="20"/>
    </location>
</feature>
<name>A0A2G2XXR8_CAPAN</name>
<proteinExistence type="predicted"/>
<sequence length="76" mass="8568">MSSVIPQLGSGKGLSSSKLQSSDQNYAIYLTAIHKLKFMKKVVYAREGARSMMDLTFADFPWHLRKLQVPFGFTVL</sequence>
<accession>A0A2G2XXR8</accession>
<gene>
    <name evidence="2" type="ORF">T459_33840</name>
</gene>
<reference evidence="2 3" key="1">
    <citation type="journal article" date="2014" name="Nat. Genet.">
        <title>Genome sequence of the hot pepper provides insights into the evolution of pungency in Capsicum species.</title>
        <authorList>
            <person name="Kim S."/>
            <person name="Park M."/>
            <person name="Yeom S.I."/>
            <person name="Kim Y.M."/>
            <person name="Lee J.M."/>
            <person name="Lee H.A."/>
            <person name="Seo E."/>
            <person name="Choi J."/>
            <person name="Cheong K."/>
            <person name="Kim K.T."/>
            <person name="Jung K."/>
            <person name="Lee G.W."/>
            <person name="Oh S.K."/>
            <person name="Bae C."/>
            <person name="Kim S.B."/>
            <person name="Lee H.Y."/>
            <person name="Kim S.Y."/>
            <person name="Kim M.S."/>
            <person name="Kang B.C."/>
            <person name="Jo Y.D."/>
            <person name="Yang H.B."/>
            <person name="Jeong H.J."/>
            <person name="Kang W.H."/>
            <person name="Kwon J.K."/>
            <person name="Shin C."/>
            <person name="Lim J.Y."/>
            <person name="Park J.H."/>
            <person name="Huh J.H."/>
            <person name="Kim J.S."/>
            <person name="Kim B.D."/>
            <person name="Cohen O."/>
            <person name="Paran I."/>
            <person name="Suh M.C."/>
            <person name="Lee S.B."/>
            <person name="Kim Y.K."/>
            <person name="Shin Y."/>
            <person name="Noh S.J."/>
            <person name="Park J."/>
            <person name="Seo Y.S."/>
            <person name="Kwon S.Y."/>
            <person name="Kim H.A."/>
            <person name="Park J.M."/>
            <person name="Kim H.J."/>
            <person name="Choi S.B."/>
            <person name="Bosland P.W."/>
            <person name="Reeves G."/>
            <person name="Jo S.H."/>
            <person name="Lee B.W."/>
            <person name="Cho H.T."/>
            <person name="Choi H.S."/>
            <person name="Lee M.S."/>
            <person name="Yu Y."/>
            <person name="Do Choi Y."/>
            <person name="Park B.S."/>
            <person name="van Deynze A."/>
            <person name="Ashrafi H."/>
            <person name="Hill T."/>
            <person name="Kim W.T."/>
            <person name="Pai H.S."/>
            <person name="Ahn H.K."/>
            <person name="Yeam I."/>
            <person name="Giovannoni J.J."/>
            <person name="Rose J.K."/>
            <person name="Sorensen I."/>
            <person name="Lee S.J."/>
            <person name="Kim R.W."/>
            <person name="Choi I.Y."/>
            <person name="Choi B.S."/>
            <person name="Lim J.S."/>
            <person name="Lee Y.H."/>
            <person name="Choi D."/>
        </authorList>
    </citation>
    <scope>NUCLEOTIDE SEQUENCE [LARGE SCALE GENOMIC DNA]</scope>
    <source>
        <strain evidence="3">cv. CM334</strain>
    </source>
</reference>
<keyword evidence="3" id="KW-1185">Reference proteome</keyword>
<dbReference type="AlphaFoldDB" id="A0A2G2XXR8"/>